<evidence type="ECO:0000313" key="1">
    <source>
        <dbReference type="EMBL" id="KAK3439456.1"/>
    </source>
</evidence>
<protein>
    <submittedName>
        <fullName evidence="1">Uncharacterized protein</fullName>
    </submittedName>
</protein>
<comment type="caution">
    <text evidence="1">The sequence shown here is derived from an EMBL/GenBank/DDBJ whole genome shotgun (WGS) entry which is preliminary data.</text>
</comment>
<dbReference type="EMBL" id="CM064437">
    <property type="protein sequence ID" value="KAK3439456.1"/>
    <property type="molecule type" value="Genomic_DNA"/>
</dbReference>
<reference evidence="1 2" key="1">
    <citation type="journal article" date="2014" name="Nature">
        <title>The genome of Eucalyptus grandis.</title>
        <authorList>
            <person name="Myburg A.A."/>
            <person name="Grattapaglia D."/>
            <person name="Tuskan G.A."/>
            <person name="Hellsten U."/>
            <person name="Hayes R.D."/>
            <person name="Grimwood J."/>
            <person name="Jenkins J."/>
            <person name="Lindquist E."/>
            <person name="Tice H."/>
            <person name="Bauer D."/>
            <person name="Goodstein D.M."/>
            <person name="Dubchak I."/>
            <person name="Poliakov A."/>
            <person name="Mizrachi E."/>
            <person name="Kullan A.R."/>
            <person name="Hussey S.G."/>
            <person name="Pinard D."/>
            <person name="van der Merwe K."/>
            <person name="Singh P."/>
            <person name="van Jaarsveld I."/>
            <person name="Silva-Junior O.B."/>
            <person name="Togawa R.C."/>
            <person name="Pappas M.R."/>
            <person name="Faria D.A."/>
            <person name="Sansaloni C.P."/>
            <person name="Petroli C.D."/>
            <person name="Yang X."/>
            <person name="Ranjan P."/>
            <person name="Tschaplinski T.J."/>
            <person name="Ye C.Y."/>
            <person name="Li T."/>
            <person name="Sterck L."/>
            <person name="Vanneste K."/>
            <person name="Murat F."/>
            <person name="Soler M."/>
            <person name="Clemente H.S."/>
            <person name="Saidi N."/>
            <person name="Cassan-Wang H."/>
            <person name="Dunand C."/>
            <person name="Hefer C.A."/>
            <person name="Bornberg-Bauer E."/>
            <person name="Kersting A.R."/>
            <person name="Vining K."/>
            <person name="Amarasinghe V."/>
            <person name="Ranik M."/>
            <person name="Naithani S."/>
            <person name="Elser J."/>
            <person name="Boyd A.E."/>
            <person name="Liston A."/>
            <person name="Spatafora J.W."/>
            <person name="Dharmwardhana P."/>
            <person name="Raja R."/>
            <person name="Sullivan C."/>
            <person name="Romanel E."/>
            <person name="Alves-Ferreira M."/>
            <person name="Kulheim C."/>
            <person name="Foley W."/>
            <person name="Carocha V."/>
            <person name="Paiva J."/>
            <person name="Kudrna D."/>
            <person name="Brommonschenkel S.H."/>
            <person name="Pasquali G."/>
            <person name="Byrne M."/>
            <person name="Rigault P."/>
            <person name="Tibbits J."/>
            <person name="Spokevicius A."/>
            <person name="Jones R.C."/>
            <person name="Steane D.A."/>
            <person name="Vaillancourt R.E."/>
            <person name="Potts B.M."/>
            <person name="Joubert F."/>
            <person name="Barry K."/>
            <person name="Pappas G.J."/>
            <person name="Strauss S.H."/>
            <person name="Jaiswal P."/>
            <person name="Grima-Pettenati J."/>
            <person name="Salse J."/>
            <person name="Van de Peer Y."/>
            <person name="Rokhsar D.S."/>
            <person name="Schmutz J."/>
        </authorList>
    </citation>
    <scope>NUCLEOTIDE SEQUENCE [LARGE SCALE GENOMIC DNA]</scope>
    <source>
        <strain evidence="2">cv. BRASUZ1</strain>
        <tissue evidence="1">Leaf extractions</tissue>
    </source>
</reference>
<organism evidence="1 2">
    <name type="scientific">Eucalyptus grandis</name>
    <name type="common">Flooded gum</name>
    <dbReference type="NCBI Taxonomy" id="71139"/>
    <lineage>
        <taxon>Eukaryota</taxon>
        <taxon>Viridiplantae</taxon>
        <taxon>Streptophyta</taxon>
        <taxon>Embryophyta</taxon>
        <taxon>Tracheophyta</taxon>
        <taxon>Spermatophyta</taxon>
        <taxon>Magnoliopsida</taxon>
        <taxon>eudicotyledons</taxon>
        <taxon>Gunneridae</taxon>
        <taxon>Pentapetalae</taxon>
        <taxon>rosids</taxon>
        <taxon>malvids</taxon>
        <taxon>Myrtales</taxon>
        <taxon>Myrtaceae</taxon>
        <taxon>Myrtoideae</taxon>
        <taxon>Eucalypteae</taxon>
        <taxon>Eucalyptus</taxon>
    </lineage>
</organism>
<gene>
    <name evidence="1" type="ORF">EUGRSUZ_C04320</name>
</gene>
<evidence type="ECO:0000313" key="2">
    <source>
        <dbReference type="Proteomes" id="UP000030711"/>
    </source>
</evidence>
<proteinExistence type="predicted"/>
<accession>A0ACC3LK66</accession>
<dbReference type="Proteomes" id="UP000030711">
    <property type="component" value="Chromosome 3"/>
</dbReference>
<name>A0ACC3LK66_EUCGR</name>
<sequence length="589" mass="65186">MTSLRTLDVHNNNFSGAIPSCLISNLKSLEYIELSGNAFEGSLSLASLANNSNLEVFRLLDNRNHMEVNTEDTTWFASFQLKVFSLSNCVLNKDANGVIPNFLKEQYDLRIVQLSHNKMTGNFPSWLLDKNVKLEQFDLIGSNLSGAFDMASNLTLDKMWWFDVSANVIEGELPSGIGSILPNLKYLNLSNNLLKGRIPPSIGNIKSLEALDLSNNGFVGGIPETLAKNCQLLSVLKLSGNNLQGEMLPRYTNLSSLASLYLDRNNFTGNISPGILNSSSLLIFDASDNFLTGALPKWIGDIQNLQVLMMSNNFLEGSLPLSFCKLQNLDHLDLSYNNLGPSIPPCANFTLPMRFLHLTNDEFAGHFPVFLSRASSIVILDLRHNALSGEVPNWISSLWNLKVLLLQGNNFEEQRPFNKKSIEISLYGSADELVEADFMTKRRLESYKGKISTTHTYSNLKSIESLDLSYNSLIGPMPPQLTELYALSDFSVAHNNLSGRTPDPKCQFGTFGEASYEGNPLLCGPPLTSCDDSNQEPGTPPSLYHTKEDDSWREAFLWSFAGSYVVAFIGVVLFLYLNSLLVPAIQACP</sequence>
<keyword evidence="2" id="KW-1185">Reference proteome</keyword>